<dbReference type="AlphaFoldDB" id="A0A1R0KES2"/>
<accession>A0A1R0KES2</accession>
<organism evidence="2 3">
    <name type="scientific">Amycolatopsis coloradensis</name>
    <dbReference type="NCBI Taxonomy" id="76021"/>
    <lineage>
        <taxon>Bacteria</taxon>
        <taxon>Bacillati</taxon>
        <taxon>Actinomycetota</taxon>
        <taxon>Actinomycetes</taxon>
        <taxon>Pseudonocardiales</taxon>
        <taxon>Pseudonocardiaceae</taxon>
        <taxon>Amycolatopsis</taxon>
    </lineage>
</organism>
<dbReference type="EMBL" id="MQUQ01000031">
    <property type="protein sequence ID" value="OLZ43615.1"/>
    <property type="molecule type" value="Genomic_DNA"/>
</dbReference>
<name>A0A1R0KES2_9PSEU</name>
<feature type="compositionally biased region" description="Polar residues" evidence="1">
    <location>
        <begin position="298"/>
        <end position="314"/>
    </location>
</feature>
<proteinExistence type="predicted"/>
<evidence type="ECO:0000313" key="2">
    <source>
        <dbReference type="EMBL" id="OLZ43615.1"/>
    </source>
</evidence>
<reference evidence="2 3" key="1">
    <citation type="submission" date="2016-01" db="EMBL/GenBank/DDBJ databases">
        <title>Amycolatopsis coloradensis genome sequencing and assembly.</title>
        <authorList>
            <person name="Mayilraj S."/>
        </authorList>
    </citation>
    <scope>NUCLEOTIDE SEQUENCE [LARGE SCALE GENOMIC DNA]</scope>
    <source>
        <strain evidence="2 3">DSM 44225</strain>
    </source>
</reference>
<feature type="compositionally biased region" description="Basic and acidic residues" evidence="1">
    <location>
        <begin position="328"/>
        <end position="344"/>
    </location>
</feature>
<dbReference type="RefSeq" id="WP_076168263.1">
    <property type="nucleotide sequence ID" value="NZ_JBEZVB010000047.1"/>
</dbReference>
<sequence length="533" mass="59634">MTTAEWLPHAEAWPPHGTDELADAADPHDQHGNVFADEKGLVDRTLMTLGVRWTKLRWMPRSIRMRLFREIVGRRDTMPSGARTCWEGATVWLDEVHALIDAQPWQQRRRDTWTAVAQLLAESTRDGMRPLTEISHEAIATALDVSDRYVHTITRWLIERRLLGQLLSGTRFPRMDIPQDETRAEHRARLAREKAAEQARRRQREHAFAQARAELDAVRDGLPVPPSELDPYREFRAAQQGNAEPPTLINLASVYELRLPDDTPPPPEPTNVISLSDARQRRLASGTSTVDPHGDSHTAVTSGNPVGPKSSSPTPLGEDLGVTPDRQCNVDKKGRASRGSDKKGSTRFSGSHREVTRLSVAQRTAQALLRGPVAGWWEQDTSLPDKLTQGVTAAWLAREVDPLVSAGWDPLELAWHITTKGGQWYYLPTHIPNPPGWIRASLRAAIPAVRPSAKWAADEAAREGAELAEEREDEVSRHAWLRSLRETAQQRRHGRARRAAIDACDLCDEGGWLPEEDEIGVVRCNHDPETGGW</sequence>
<dbReference type="OrthoDB" id="3663822at2"/>
<feature type="region of interest" description="Disordered" evidence="1">
    <location>
        <begin position="1"/>
        <end position="33"/>
    </location>
</feature>
<protein>
    <submittedName>
        <fullName evidence="2">Uncharacterized protein</fullName>
    </submittedName>
</protein>
<evidence type="ECO:0000256" key="1">
    <source>
        <dbReference type="SAM" id="MobiDB-lite"/>
    </source>
</evidence>
<dbReference type="Proteomes" id="UP000187486">
    <property type="component" value="Unassembled WGS sequence"/>
</dbReference>
<gene>
    <name evidence="2" type="ORF">BS329_38830</name>
</gene>
<feature type="region of interest" description="Disordered" evidence="1">
    <location>
        <begin position="258"/>
        <end position="357"/>
    </location>
</feature>
<comment type="caution">
    <text evidence="2">The sequence shown here is derived from an EMBL/GenBank/DDBJ whole genome shotgun (WGS) entry which is preliminary data.</text>
</comment>
<keyword evidence="3" id="KW-1185">Reference proteome</keyword>
<evidence type="ECO:0000313" key="3">
    <source>
        <dbReference type="Proteomes" id="UP000187486"/>
    </source>
</evidence>